<dbReference type="InterPro" id="IPR042099">
    <property type="entry name" value="ANL_N_sf"/>
</dbReference>
<feature type="domain" description="Carrier" evidence="5">
    <location>
        <begin position="2506"/>
        <end position="2580"/>
    </location>
</feature>
<dbReference type="InterPro" id="IPR025110">
    <property type="entry name" value="AMP-bd_C"/>
</dbReference>
<dbReference type="Pfam" id="PF13193">
    <property type="entry name" value="AMP-binding_C"/>
    <property type="match status" value="3"/>
</dbReference>
<reference evidence="6" key="1">
    <citation type="submission" date="2022-10" db="EMBL/GenBank/DDBJ databases">
        <title>Chitiniphilus purpureus sp. nov., a novel chitin-degrading bacterium isolated from crawfish pond sediment.</title>
        <authorList>
            <person name="Li K."/>
        </authorList>
    </citation>
    <scope>NUCLEOTIDE SEQUENCE</scope>
    <source>
        <strain evidence="6">CD1</strain>
    </source>
</reference>
<dbReference type="Pfam" id="PF00975">
    <property type="entry name" value="Thioesterase"/>
    <property type="match status" value="1"/>
</dbReference>
<evidence type="ECO:0000256" key="2">
    <source>
        <dbReference type="ARBA" id="ARBA00022450"/>
    </source>
</evidence>
<dbReference type="Gene3D" id="3.30.559.10">
    <property type="entry name" value="Chloramphenicol acetyltransferase-like domain"/>
    <property type="match status" value="4"/>
</dbReference>
<dbReference type="InterPro" id="IPR023213">
    <property type="entry name" value="CAT-like_dom_sf"/>
</dbReference>
<dbReference type="RefSeq" id="WP_263124930.1">
    <property type="nucleotide sequence ID" value="NZ_CP106753.1"/>
</dbReference>
<dbReference type="PROSITE" id="PS50075">
    <property type="entry name" value="CARRIER"/>
    <property type="match status" value="3"/>
</dbReference>
<dbReference type="InterPro" id="IPR009081">
    <property type="entry name" value="PP-bd_ACP"/>
</dbReference>
<dbReference type="Pfam" id="PF00501">
    <property type="entry name" value="AMP-binding"/>
    <property type="match status" value="3"/>
</dbReference>
<dbReference type="CDD" id="cd19531">
    <property type="entry name" value="LCL_NRPS-like"/>
    <property type="match status" value="1"/>
</dbReference>
<feature type="domain" description="Carrier" evidence="5">
    <location>
        <begin position="3583"/>
        <end position="3659"/>
    </location>
</feature>
<dbReference type="Gene3D" id="3.30.559.30">
    <property type="entry name" value="Nonribosomal peptide synthetase, condensation domain"/>
    <property type="match status" value="4"/>
</dbReference>
<dbReference type="InterPro" id="IPR010071">
    <property type="entry name" value="AA_adenyl_dom"/>
</dbReference>
<dbReference type="EMBL" id="CP106753">
    <property type="protein sequence ID" value="UXY15519.1"/>
    <property type="molecule type" value="Genomic_DNA"/>
</dbReference>
<dbReference type="InterPro" id="IPR001031">
    <property type="entry name" value="Thioesterase"/>
</dbReference>
<evidence type="ECO:0000256" key="4">
    <source>
        <dbReference type="ARBA" id="ARBA00022737"/>
    </source>
</evidence>
<dbReference type="SUPFAM" id="SSF47336">
    <property type="entry name" value="ACP-like"/>
    <property type="match status" value="3"/>
</dbReference>
<dbReference type="CDD" id="cd19534">
    <property type="entry name" value="E_NRPS"/>
    <property type="match status" value="1"/>
</dbReference>
<feature type="domain" description="Carrier" evidence="5">
    <location>
        <begin position="1002"/>
        <end position="1076"/>
    </location>
</feature>
<dbReference type="CDD" id="cd05930">
    <property type="entry name" value="A_NRPS"/>
    <property type="match status" value="2"/>
</dbReference>
<dbReference type="NCBIfam" id="TIGR01733">
    <property type="entry name" value="AA-adenyl-dom"/>
    <property type="match status" value="3"/>
</dbReference>
<dbReference type="Proteomes" id="UP001061302">
    <property type="component" value="Chromosome"/>
</dbReference>
<dbReference type="Gene3D" id="3.40.50.12780">
    <property type="entry name" value="N-terminal domain of ligase-like"/>
    <property type="match status" value="1"/>
</dbReference>
<dbReference type="PROSITE" id="PS00012">
    <property type="entry name" value="PHOSPHOPANTETHEINE"/>
    <property type="match status" value="2"/>
</dbReference>
<dbReference type="SUPFAM" id="SSF53474">
    <property type="entry name" value="alpha/beta-Hydrolases"/>
    <property type="match status" value="1"/>
</dbReference>
<keyword evidence="7" id="KW-1185">Reference proteome</keyword>
<evidence type="ECO:0000256" key="1">
    <source>
        <dbReference type="ARBA" id="ARBA00001957"/>
    </source>
</evidence>
<dbReference type="InterPro" id="IPR001242">
    <property type="entry name" value="Condensation_dom"/>
</dbReference>
<dbReference type="InterPro" id="IPR045851">
    <property type="entry name" value="AMP-bd_C_sf"/>
</dbReference>
<dbReference type="Gene3D" id="3.40.50.980">
    <property type="match status" value="4"/>
</dbReference>
<dbReference type="InterPro" id="IPR036736">
    <property type="entry name" value="ACP-like_sf"/>
</dbReference>
<dbReference type="InterPro" id="IPR006162">
    <property type="entry name" value="Ppantetheine_attach_site"/>
</dbReference>
<dbReference type="CDD" id="cd17643">
    <property type="entry name" value="A_NRPS_Cytc1-like"/>
    <property type="match status" value="1"/>
</dbReference>
<dbReference type="PANTHER" id="PTHR45527">
    <property type="entry name" value="NONRIBOSOMAL PEPTIDE SYNTHETASE"/>
    <property type="match status" value="1"/>
</dbReference>
<dbReference type="CDD" id="cd19544">
    <property type="entry name" value="E-C_NRPS"/>
    <property type="match status" value="1"/>
</dbReference>
<dbReference type="InterPro" id="IPR020845">
    <property type="entry name" value="AMP-binding_CS"/>
</dbReference>
<name>A0ABY6DMB9_9NEIS</name>
<dbReference type="InterPro" id="IPR000873">
    <property type="entry name" value="AMP-dep_synth/lig_dom"/>
</dbReference>
<organism evidence="6 7">
    <name type="scientific">Chitiniphilus purpureus</name>
    <dbReference type="NCBI Taxonomy" id="2981137"/>
    <lineage>
        <taxon>Bacteria</taxon>
        <taxon>Pseudomonadati</taxon>
        <taxon>Pseudomonadota</taxon>
        <taxon>Betaproteobacteria</taxon>
        <taxon>Neisseriales</taxon>
        <taxon>Chitinibacteraceae</taxon>
        <taxon>Chitiniphilus</taxon>
    </lineage>
</organism>
<dbReference type="InterPro" id="IPR010060">
    <property type="entry name" value="NRPS_synth"/>
</dbReference>
<dbReference type="PANTHER" id="PTHR45527:SF1">
    <property type="entry name" value="FATTY ACID SYNTHASE"/>
    <property type="match status" value="1"/>
</dbReference>
<dbReference type="Pfam" id="PF00550">
    <property type="entry name" value="PP-binding"/>
    <property type="match status" value="3"/>
</dbReference>
<keyword evidence="3" id="KW-0597">Phosphoprotein</keyword>
<dbReference type="Pfam" id="PF00668">
    <property type="entry name" value="Condensation"/>
    <property type="match status" value="4"/>
</dbReference>
<dbReference type="Gene3D" id="3.40.50.1820">
    <property type="entry name" value="alpha/beta hydrolase"/>
    <property type="match status" value="1"/>
</dbReference>
<dbReference type="InterPro" id="IPR020806">
    <property type="entry name" value="PKS_PP-bd"/>
</dbReference>
<dbReference type="SUPFAM" id="SSF52777">
    <property type="entry name" value="CoA-dependent acyltransferases"/>
    <property type="match status" value="8"/>
</dbReference>
<dbReference type="InterPro" id="IPR029058">
    <property type="entry name" value="AB_hydrolase_fold"/>
</dbReference>
<evidence type="ECO:0000313" key="6">
    <source>
        <dbReference type="EMBL" id="UXY15519.1"/>
    </source>
</evidence>
<dbReference type="PROSITE" id="PS00455">
    <property type="entry name" value="AMP_BINDING"/>
    <property type="match status" value="3"/>
</dbReference>
<sequence>MALDERQIAQRFAALAPEARRGFLQKLAEAGLDFGELPIVPAGRDGPLPLSYAQRSLWLTWQLDRESPAYNMPGALHLHGALDTDALAASLAALVARHEVLRTCYPEDGGPRQQILAHWQPALPCTDLRTLAPAERAAGLARLLQRDARMPFRLDAEPPLRAALYRLDDDHHVLSVALHHIAGDGWSIRLLIDQLFTLYEAQCLGRASPLAELPIQFADYALWQRRWLQAGEQERQLAYWRERLDGGHEPIALPLDRPRGARPGGDEGRHPFVLPADLSDRLRTFARQHGASLYMAMLALFKLMLWRYSGERDLRVGSPVADRRKAETHGLIGYLTNVLVLRTRLDPRAGLVGLLCQVREAVLDAQAHQDLPFDLLIEALAPQRQAGVHPLFQVKCTQQDDWPRTRACAGLQVRIDEMTGGQAHFDLSLDFVDRPDGIEAVFSYSAALFDATTVAGWATALPGLAAAALRDPTAALATLALPGPHAVLHGPGLRLAEGDVLALWTHTVVRAPQRLALRDSRHRFSYAGLDAQAAHLAAQLAAHGVGPETRVAIHAPRGSEFVLGVLAVLKAGGAYVPLDPQLPAERLAYQLADSGATLLLSTDPSDCPAGVAAWPLGFVDVPSRTLPPRPVQPGQAAYLIYTSGSTGRPKGVVVTRAALANYVQAVLARLDLPDDAVSMAMVSTVAADLGHTTCFGALCSGRSLALFDAAEAFDPERFAQAMQRHAVDVLKIVPSHLQALLQADGAERMLPRQTLVLGGEATHWPLLDRIGALAPHCRVFNHYGPTETTVGVLTQPAATADRGAATLPLGQPLANTAALVLDAELNPVPPGVAGELYLGGAGVARGYQGRPGLTAERFIAHPLADGARLYRTGDRVRQRADGSIEFLGRIDDQVKIRGYRVEPGEVRAAVLQAAAVQEAEVVAMPSGDGRLQLQAYVVPAAAGFDAAALRAALAQALPDYMVPAAIVALPALPLTANGKVDRRALAALPQPDTAAVSDAADAPQGEAECILAGIWAELLRRERVGRHDNFFEAGGDSILALQIIARARKRGLRFTPKQLMEHQTIAAVAALATLEQPAAGAVPAAPAPAAAFALTPIQRWFFEQGFAEAHHWNQSLLLSATGPVDPLLVQRAVAAVYAHHDALRLGFATDGAGGWQQRCEPYDAPAFEWIDLSAEPDPGAAVTRVAGTTQQSLSLRRPFKAAWLALGDDRPGRLLLAAHHLIVDGVSWRVLLDDLQTAYRQLRDGAAPMLPPCGTAYRDWSACLARHADSPALQAELPYWQALAGSAEPALPGCGAGSNTVADARTVTVALDAVRTGRLLQQAPQAYRTRIDDLLLTALAHTLCAWDGRDSVLVELEAHGREDHLFDGVDLSRTVGWFTALYPVRLTPAPGLAAPGHSLKAIKEQLWQVPGKGLGYGVLRHLSTAGTALAAGAYPQVTFNYLGQLDAGQEADPLWRLASEHAGPERAPSSQRRTWLAVDAEVRDGVLRLRWTYSAAAHDEATVTRLAQRFLDELTGLIAHCAGEARGATPSDFPLARLAQAELDRLPLPWARLADLYPLSPMQSGLLFHSVLDPTDTAYVNQLRVDFEGLDVARFKAAWQTLFERHEVLRTGFVQGTHPLQWVARSVPLPLAECDWRARADLAAALDALAGDEHRRGFALAEPPLMRFVLVRCGEHRHHLIWTRHHLLLDGWSSARLMAEFMACYAGQPLPPQQGRYRDHIAWLQNRDGAAAQRHWRALLTPLDEPTRLAAVLAPPADGAGHLRHSQVLDANETAQLHDFARRERVTVNTLIQAGWALLLQRYTGQPCVCFGVTSAGRPAELPDAEAMLGLFINTLPMVATTPAQQPVGEWLRALQAQNLAAREHEHTPLFEIQRWAGHDGQGLFDTILVFENYPVDEALRAGAEGPLKATVCQSREETHYPLAVTVHQGQTLTIHYAFQGRCFSTAQIAQLARHLHGLLRALSAAGTRCLGGIGLPDPAERTQLRQWGAVAQRYPDSAPLHRLIECQAQAQPQAVALTCDGMNLSYGELNRRANRLAHRLIALGVRPEARVGIALERSIELVVGLLAILKAGGAYVPLDPAYPAERLAYMAQDSGIRLLLTQRHLAGRLALGVPLLELDAPDPADGPEHDPAIAVHPDHLAYVIYTSGSTGRPKGAQLCHRNVTRLLRATASWFDFGPADTWTLFHSYSFDFSVWELFGALCTGGRLVIVPFWVSRSPEDFLALLREQQVTVLNQTPSAFGQLLALPAAYEAGLALRVVIFGGEALEPERLRPWLARWGERQPQLINMYGITETTVHVTYRPITVADLAGGRSPVGVAIPDLGLRVLDGMLNEVPVGVAGELYVAGAGLARGYLNRAGLTAERFIADPFDAEGGRLYRTGDLARWSADGQLEYLGRIDHQVKIRGFRIELGEIEARLLAQPEVREALVVARDGAGGAQLVGYVCLKAGAMLDVPTLRERLGQALPDHMVPGALMLLDALPLTTNGKVDRKALPEPERAGAAAYAPPQGEVEQVLAQIWCEMLDIAQVGRHDHFFELGGHSLLALQLVERLRAHGLAASVRTLFQQPRLADFAQAIAAAPTLREVPVPPNLIVAGCDAITPQMLTLVGLDRDEIARIEAAVPGGAANIQDIYPLAPLQEGMLFHHLLQQEGDAYVTAHTLAFDSQARLAHFVESFNQAIARHDILRTAVLWEGLREPVQVVLRHAPMALRWLVPPDSRAVPDALALLDGAAHPRRYRIDVRQAPMFHALAVHDAAQDRWLLRLLAHHLVDDNTTVKLLVEEIALIQAGRQAELPQPIPFRRFVAQARLGVSRAEHEAFFSGMLSGLDEPTAPFGLLDVQGDGSAIDEARLMVADGLAGQIRLQAQRHGVSAAALCHLAWALVLARATGRDDVVFGTVLFGRMQGVEGAGRALGLFINTLPIRIRLGGHSVEQSLRHTHEALTALLRHEHASLTLAQRCSGLPGGTPLFSALLNYRHGTRPAAHADAWEGMQVLGGEERSNFPIGMSVNDLGTAFELVAHVTGVVGAARVCRLLHTALAGVTEALATRPVQPVHSLAALPEDELQQLRHWGSGEPVAPEVLPVQRLFEQQAHARPQATALLFGDTALSYGELNARANRLAHRLIVLGVGAESRVGIALERSVELIVGLLAVLKAGGAYVPLDPDYPAERLAYMAADSGISLVLTHAAVRERVPLADALQVLALDALDLTGEADGDPPVAVHGEQLAYVIYTSGSTGRPKGAAVRHRALSACMGWMQRSYGLNASDTVLHKAPFGFDVSVWEIFWPLTAGARLALAAPGDQRDPARIIGLIRRHDVTTLNFVPAMLQAFLAHEGIEAQTRLRYVICGGEAMPAATQREALQRLAGVSLQNLYGPTETTIHVTRWTCRDDGQHQVPIGRPIDGTHAYVLDHALHPTPRGVAGELYLGGELLGRGYLGRAALTAERFVADPFDDNGGRLYRTGDLVRWNDEGQLEYLGRIDHQVKIRGLRIELGEVEAQLLAQPGVREAVVVAQEAPGGSRLVGYVSAQPGHMVGPEALRTQLARALPDYMVPGVMMVLDALPLNANGKVDRKALPVPQLAERAYTPPQGETETALAAIWAEVLGLDQVGRHDHFFELGGHSLSALQAVQLTRARLPELRAELNTLFAAPTIAQYCASSVAAPAALRLNASTTTAAPLFVVHDGWGSVLDYGGLAHALAPQCPVIGLPYTAWPAPTDLRRIAEGHMQTLLQQQPAGPYRICGWSLGGAIAPMVAALLEQAGHAVRFVGAIDPYVPPAVPAPATPLREQLLRFLAVLLPRADHARLLADSTITAQLDHGLDQPGAIERIIGRVLAQIEPAQLHEYGALSAQALADMFLAARTLDAATRVPCPPLPLRAPVHVWWSGERNADEGERFTAWLGRPEIRTHRLPVDHLQIVRTPALFQSLSTALDAG</sequence>
<proteinExistence type="predicted"/>
<dbReference type="SMART" id="SM00823">
    <property type="entry name" value="PKS_PP"/>
    <property type="match status" value="2"/>
</dbReference>
<dbReference type="Gene3D" id="2.30.38.10">
    <property type="entry name" value="Luciferase, Domain 3"/>
    <property type="match status" value="2"/>
</dbReference>
<dbReference type="CDD" id="cd19543">
    <property type="entry name" value="DCL_NRPS"/>
    <property type="match status" value="1"/>
</dbReference>
<dbReference type="NCBIfam" id="NF003417">
    <property type="entry name" value="PRK04813.1"/>
    <property type="match status" value="3"/>
</dbReference>
<keyword evidence="2" id="KW-0596">Phosphopantetheine</keyword>
<accession>A0ABY6DMB9</accession>
<comment type="cofactor">
    <cofactor evidence="1">
        <name>pantetheine 4'-phosphate</name>
        <dbReference type="ChEBI" id="CHEBI:47942"/>
    </cofactor>
</comment>
<evidence type="ECO:0000313" key="7">
    <source>
        <dbReference type="Proteomes" id="UP001061302"/>
    </source>
</evidence>
<evidence type="ECO:0000256" key="3">
    <source>
        <dbReference type="ARBA" id="ARBA00022553"/>
    </source>
</evidence>
<dbReference type="NCBIfam" id="TIGR01720">
    <property type="entry name" value="NRPS-para261"/>
    <property type="match status" value="1"/>
</dbReference>
<keyword evidence="4" id="KW-0677">Repeat</keyword>
<protein>
    <submittedName>
        <fullName evidence="6">Amino acid adenylation domain-containing protein</fullName>
    </submittedName>
</protein>
<evidence type="ECO:0000259" key="5">
    <source>
        <dbReference type="PROSITE" id="PS50075"/>
    </source>
</evidence>
<gene>
    <name evidence="6" type="ORF">N8I74_00445</name>
</gene>
<dbReference type="Gene3D" id="1.10.1200.10">
    <property type="entry name" value="ACP-like"/>
    <property type="match status" value="3"/>
</dbReference>
<dbReference type="Gene3D" id="3.30.300.30">
    <property type="match status" value="3"/>
</dbReference>
<dbReference type="SUPFAM" id="SSF56801">
    <property type="entry name" value="Acetyl-CoA synthetase-like"/>
    <property type="match status" value="3"/>
</dbReference>